<dbReference type="OrthoDB" id="5402602at2759"/>
<evidence type="ECO:0000313" key="2">
    <source>
        <dbReference type="EMBL" id="CAF1576184.1"/>
    </source>
</evidence>
<dbReference type="AlphaFoldDB" id="A0A815YV91"/>
<sequence>IGLAVSDVNDFQKNAKRENLRSRILTVLNFQAKFGPLCSASSKLMFTLGRNFPQFLTGLKFDVTQLSLRIKPIQVPNRAMRLIQCRVGYVPMKKTKEITSNVVQDKENVQEIYNENLIHKVNEIREEIDKTQLKFTQELHRLTINLSKLIDK</sequence>
<feature type="non-terminal residue" evidence="2">
    <location>
        <position position="1"/>
    </location>
</feature>
<name>A0A815YV91_9BILA</name>
<organism evidence="2 3">
    <name type="scientific">Adineta steineri</name>
    <dbReference type="NCBI Taxonomy" id="433720"/>
    <lineage>
        <taxon>Eukaryota</taxon>
        <taxon>Metazoa</taxon>
        <taxon>Spiralia</taxon>
        <taxon>Gnathifera</taxon>
        <taxon>Rotifera</taxon>
        <taxon>Eurotatoria</taxon>
        <taxon>Bdelloidea</taxon>
        <taxon>Adinetida</taxon>
        <taxon>Adinetidae</taxon>
        <taxon>Adineta</taxon>
    </lineage>
</organism>
<gene>
    <name evidence="1" type="ORF">BJG266_LOCUS12902</name>
    <name evidence="2" type="ORF">QVE165_LOCUS49414</name>
</gene>
<dbReference type="Proteomes" id="UP000663832">
    <property type="component" value="Unassembled WGS sequence"/>
</dbReference>
<proteinExistence type="predicted"/>
<keyword evidence="3" id="KW-1185">Reference proteome</keyword>
<dbReference type="Proteomes" id="UP000663877">
    <property type="component" value="Unassembled WGS sequence"/>
</dbReference>
<evidence type="ECO:0000313" key="1">
    <source>
        <dbReference type="EMBL" id="CAF0945495.1"/>
    </source>
</evidence>
<reference evidence="2" key="1">
    <citation type="submission" date="2021-02" db="EMBL/GenBank/DDBJ databases">
        <authorList>
            <person name="Nowell W R."/>
        </authorList>
    </citation>
    <scope>NUCLEOTIDE SEQUENCE</scope>
</reference>
<protein>
    <submittedName>
        <fullName evidence="2">Uncharacterized protein</fullName>
    </submittedName>
</protein>
<evidence type="ECO:0000313" key="3">
    <source>
        <dbReference type="Proteomes" id="UP000663832"/>
    </source>
</evidence>
<accession>A0A815YV91</accession>
<comment type="caution">
    <text evidence="2">The sequence shown here is derived from an EMBL/GenBank/DDBJ whole genome shotgun (WGS) entry which is preliminary data.</text>
</comment>
<dbReference type="EMBL" id="CAJNOM010000897">
    <property type="protein sequence ID" value="CAF1576184.1"/>
    <property type="molecule type" value="Genomic_DNA"/>
</dbReference>
<dbReference type="EMBL" id="CAJNOI010000051">
    <property type="protein sequence ID" value="CAF0945495.1"/>
    <property type="molecule type" value="Genomic_DNA"/>
</dbReference>